<sequence>MAATVKQMSLIVSLLGVVSFILGVVAENKKPVAGTPVPGSDGISVTCKYPADPTVALGYLSTAFLVASTVIGYMSLFYPYKGKSIPQGILFKHTTFTVFFNISLFTAGLAAAMLLWPTITEHIHLTRNVHQNFSYECPTAKTGLLGGGAFLSLDSSLLWLIALMLAGNAREDFFGEEEDGDKGEFGAASFDAYYDADSGLKGSA</sequence>
<evidence type="ECO:0000256" key="8">
    <source>
        <dbReference type="SAM" id="SignalP"/>
    </source>
</evidence>
<dbReference type="InterPro" id="IPR009606">
    <property type="entry name" value="DEAL/Modifying_wall_lignin1/2"/>
</dbReference>
<evidence type="ECO:0000313" key="9">
    <source>
        <dbReference type="EMBL" id="ACU24468.1"/>
    </source>
</evidence>
<accession>C6TNH6</accession>
<organism evidence="9">
    <name type="scientific">Glycine max</name>
    <name type="common">Soybean</name>
    <name type="synonym">Glycine hispida</name>
    <dbReference type="NCBI Taxonomy" id="3847"/>
    <lineage>
        <taxon>Eukaryota</taxon>
        <taxon>Viridiplantae</taxon>
        <taxon>Streptophyta</taxon>
        <taxon>Embryophyta</taxon>
        <taxon>Tracheophyta</taxon>
        <taxon>Spermatophyta</taxon>
        <taxon>Magnoliopsida</taxon>
        <taxon>eudicotyledons</taxon>
        <taxon>Gunneridae</taxon>
        <taxon>Pentapetalae</taxon>
        <taxon>rosids</taxon>
        <taxon>fabids</taxon>
        <taxon>Fabales</taxon>
        <taxon>Fabaceae</taxon>
        <taxon>Papilionoideae</taxon>
        <taxon>50 kb inversion clade</taxon>
        <taxon>NPAAA clade</taxon>
        <taxon>indigoferoid/millettioid clade</taxon>
        <taxon>Phaseoleae</taxon>
        <taxon>Glycine</taxon>
        <taxon>Glycine subgen. Soja</taxon>
    </lineage>
</organism>
<evidence type="ECO:0000256" key="3">
    <source>
        <dbReference type="ARBA" id="ARBA00022729"/>
    </source>
</evidence>
<dbReference type="InterPro" id="IPR052222">
    <property type="entry name" value="DESIGUAL"/>
</dbReference>
<name>C6TNH6_SOYBN</name>
<feature type="transmembrane region" description="Helical" evidence="7">
    <location>
        <begin position="98"/>
        <end position="119"/>
    </location>
</feature>
<keyword evidence="2 7" id="KW-0812">Transmembrane</keyword>
<feature type="transmembrane region" description="Helical" evidence="7">
    <location>
        <begin position="144"/>
        <end position="166"/>
    </location>
</feature>
<feature type="signal peptide" evidence="8">
    <location>
        <begin position="1"/>
        <end position="26"/>
    </location>
</feature>
<dbReference type="EMBL" id="BT099299">
    <property type="protein sequence ID" value="ACU24468.1"/>
    <property type="molecule type" value="mRNA"/>
</dbReference>
<dbReference type="GO" id="GO:0012505">
    <property type="term" value="C:endomembrane system"/>
    <property type="evidence" value="ECO:0007669"/>
    <property type="project" value="UniProtKB-SubCell"/>
</dbReference>
<dbReference type="AlphaFoldDB" id="C6TNH6"/>
<dbReference type="PANTHER" id="PTHR31769">
    <property type="entry name" value="OS07G0462200 PROTEIN-RELATED"/>
    <property type="match status" value="1"/>
</dbReference>
<proteinExistence type="evidence at transcript level"/>
<protein>
    <submittedName>
        <fullName evidence="9">Uncharacterized protein</fullName>
    </submittedName>
</protein>
<keyword evidence="5 7" id="KW-0472">Membrane</keyword>
<feature type="transmembrane region" description="Helical" evidence="7">
    <location>
        <begin position="56"/>
        <end position="78"/>
    </location>
</feature>
<evidence type="ECO:0000256" key="4">
    <source>
        <dbReference type="ARBA" id="ARBA00022989"/>
    </source>
</evidence>
<evidence type="ECO:0000256" key="5">
    <source>
        <dbReference type="ARBA" id="ARBA00023136"/>
    </source>
</evidence>
<dbReference type="ExpressionAtlas" id="C6TNH6">
    <property type="expression patterns" value="baseline and differential"/>
</dbReference>
<evidence type="ECO:0000256" key="7">
    <source>
        <dbReference type="SAM" id="Phobius"/>
    </source>
</evidence>
<keyword evidence="3 8" id="KW-0732">Signal</keyword>
<evidence type="ECO:0000256" key="1">
    <source>
        <dbReference type="ARBA" id="ARBA00004127"/>
    </source>
</evidence>
<feature type="chain" id="PRO_5002971551" evidence="8">
    <location>
        <begin position="27"/>
        <end position="204"/>
    </location>
</feature>
<evidence type="ECO:0000256" key="2">
    <source>
        <dbReference type="ARBA" id="ARBA00022692"/>
    </source>
</evidence>
<evidence type="ECO:0000256" key="6">
    <source>
        <dbReference type="ARBA" id="ARBA00029467"/>
    </source>
</evidence>
<keyword evidence="4 7" id="KW-1133">Transmembrane helix</keyword>
<reference evidence="9" key="1">
    <citation type="submission" date="2009-08" db="EMBL/GenBank/DDBJ databases">
        <authorList>
            <person name="Cheung F."/>
            <person name="Xiao Y."/>
            <person name="Chan A."/>
            <person name="Moskal W."/>
            <person name="Town C.D."/>
        </authorList>
    </citation>
    <scope>NUCLEOTIDE SEQUENCE</scope>
</reference>
<comment type="subcellular location">
    <subcellularLocation>
        <location evidence="1">Endomembrane system</location>
        <topology evidence="1">Multi-pass membrane protein</topology>
    </subcellularLocation>
</comment>
<dbReference type="Pfam" id="PF06749">
    <property type="entry name" value="DUF1218"/>
    <property type="match status" value="1"/>
</dbReference>
<comment type="similarity">
    <text evidence="6">Belongs to the DESIGUAL family.</text>
</comment>